<feature type="domain" description="KAP NTPase" evidence="1">
    <location>
        <begin position="18"/>
        <end position="298"/>
    </location>
</feature>
<dbReference type="PANTHER" id="PTHR22674:SF6">
    <property type="entry name" value="NTPASE KAP FAMILY P-LOOP DOMAIN-CONTAINING PROTEIN 1"/>
    <property type="match status" value="1"/>
</dbReference>
<proteinExistence type="predicted"/>
<reference evidence="2 3" key="1">
    <citation type="journal article" date="2015" name="Nature">
        <title>rRNA introns, odd ribosomes, and small enigmatic genomes across a large radiation of phyla.</title>
        <authorList>
            <person name="Brown C.T."/>
            <person name="Hug L.A."/>
            <person name="Thomas B.C."/>
            <person name="Sharon I."/>
            <person name="Castelle C.J."/>
            <person name="Singh A."/>
            <person name="Wilkins M.J."/>
            <person name="Williams K.H."/>
            <person name="Banfield J.F."/>
        </authorList>
    </citation>
    <scope>NUCLEOTIDE SEQUENCE [LARGE SCALE GENOMIC DNA]</scope>
</reference>
<dbReference type="AlphaFoldDB" id="A0A0G1YEK4"/>
<dbReference type="Gene3D" id="3.40.50.300">
    <property type="entry name" value="P-loop containing nucleotide triphosphate hydrolases"/>
    <property type="match status" value="1"/>
</dbReference>
<dbReference type="InterPro" id="IPR052754">
    <property type="entry name" value="NTPase_KAP_P-loop"/>
</dbReference>
<organism evidence="2 3">
    <name type="scientific">Candidatus Magasanikbacteria bacterium GW2011_GWA2_56_11</name>
    <dbReference type="NCBI Taxonomy" id="1619044"/>
    <lineage>
        <taxon>Bacteria</taxon>
        <taxon>Candidatus Magasanikiibacteriota</taxon>
    </lineage>
</organism>
<dbReference type="STRING" id="1619044.UY92_C0015G0053"/>
<dbReference type="Pfam" id="PF07693">
    <property type="entry name" value="KAP_NTPase"/>
    <property type="match status" value="1"/>
</dbReference>
<sequence length="687" mass="79199">MIIADYPIESEGEDKLRRTPLAKKVAELIASFKGRESFVIGIEGVWGAGKTSFVNLILKELKSDQNLVFINFNPWNFSGQNELITDFFSSLIVKITPFVADKDRLKKVKSIVSKLTKKSEVAFSPEIAVLGGLVNLKAADLFKLKGDEKTLEEERKDINELFNQLGRKIVIVVDDIDRLDTEETRLIMKLVKMTANFPNTIFVLAYDRDQVAQKLGQGGIGEEYLKKIIQVSFTLPEPDQQGLQKILFSDLDKTISDIYGIVKLEGNDEKRWSDLLYKGFLKPFKTVRDIKRYISSLRLNWSIVAKEDVNQIDFMAIEAIRVFAPSLYSGIAANPALFTGIHDPSDYGRNNKKNLQTKFEELIAKLHSEIRDPMEGACEVLFPNLDNTYYAGEHEQIWKRERRICVAERFGFYFQLGIPDGAISEVEANNLAQNFDNREAFTEKIVELAKDKRLRAMLNKILDRVDDLSEEQIKVVISVLWDLEKDIIDERNEMFDFNDVETQVSRITYHSIKHLPGDKRFEMIKSLLQNSVVFYTPTRFVAMLIDQQSNYQRNDEPLLTLEETEKLKTICLANINKLVTENKLQNETKLVFALYSWKEWENADKVKDFIKNLISTRKGLLTFLKGFVGKVLSSNGNFYQIDKKDIDPIYPLTDIEALVQQITDEEINRLDEKDKEAVMLFRNPRRW</sequence>
<gene>
    <name evidence="2" type="ORF">UY92_C0015G0053</name>
</gene>
<dbReference type="InterPro" id="IPR011646">
    <property type="entry name" value="KAP_P-loop"/>
</dbReference>
<dbReference type="PANTHER" id="PTHR22674">
    <property type="entry name" value="NTPASE, KAP FAMILY P-LOOP DOMAIN-CONTAINING 1"/>
    <property type="match status" value="1"/>
</dbReference>
<dbReference type="SUPFAM" id="SSF52540">
    <property type="entry name" value="P-loop containing nucleoside triphosphate hydrolases"/>
    <property type="match status" value="1"/>
</dbReference>
<accession>A0A0G1YEK4</accession>
<protein>
    <submittedName>
        <fullName evidence="2">KAP P-loop domain protein</fullName>
    </submittedName>
</protein>
<dbReference type="InterPro" id="IPR027417">
    <property type="entry name" value="P-loop_NTPase"/>
</dbReference>
<comment type="caution">
    <text evidence="2">The sequence shown here is derived from an EMBL/GenBank/DDBJ whole genome shotgun (WGS) entry which is preliminary data.</text>
</comment>
<evidence type="ECO:0000259" key="1">
    <source>
        <dbReference type="Pfam" id="PF07693"/>
    </source>
</evidence>
<evidence type="ECO:0000313" key="2">
    <source>
        <dbReference type="EMBL" id="KKW41641.1"/>
    </source>
</evidence>
<dbReference type="Proteomes" id="UP000033870">
    <property type="component" value="Unassembled WGS sequence"/>
</dbReference>
<evidence type="ECO:0000313" key="3">
    <source>
        <dbReference type="Proteomes" id="UP000033870"/>
    </source>
</evidence>
<name>A0A0G1YEK4_9BACT</name>
<dbReference type="EMBL" id="LCRX01000015">
    <property type="protein sequence ID" value="KKW41641.1"/>
    <property type="molecule type" value="Genomic_DNA"/>
</dbReference>